<keyword evidence="7" id="KW-0406">Ion transport</keyword>
<feature type="domain" description="EF-hand" evidence="10">
    <location>
        <begin position="512"/>
        <end position="547"/>
    </location>
</feature>
<feature type="transmembrane region" description="Helical" evidence="9">
    <location>
        <begin position="759"/>
        <end position="778"/>
    </location>
</feature>
<comment type="caution">
    <text evidence="11">The sequence shown here is derived from an EMBL/GenBank/DDBJ whole genome shotgun (WGS) entry which is preliminary data.</text>
</comment>
<dbReference type="InterPro" id="IPR011992">
    <property type="entry name" value="EF-hand-dom_pair"/>
</dbReference>
<evidence type="ECO:0000256" key="9">
    <source>
        <dbReference type="SAM" id="Phobius"/>
    </source>
</evidence>
<evidence type="ECO:0000256" key="6">
    <source>
        <dbReference type="ARBA" id="ARBA00022989"/>
    </source>
</evidence>
<evidence type="ECO:0000256" key="1">
    <source>
        <dbReference type="ARBA" id="ARBA00004127"/>
    </source>
</evidence>
<keyword evidence="4 9" id="KW-0812">Transmembrane</keyword>
<dbReference type="InterPro" id="IPR004837">
    <property type="entry name" value="NaCa_Exmemb"/>
</dbReference>
<evidence type="ECO:0000259" key="10">
    <source>
        <dbReference type="PROSITE" id="PS50222"/>
    </source>
</evidence>
<feature type="transmembrane region" description="Helical" evidence="9">
    <location>
        <begin position="283"/>
        <end position="301"/>
    </location>
</feature>
<evidence type="ECO:0000256" key="2">
    <source>
        <dbReference type="ARBA" id="ARBA00022448"/>
    </source>
</evidence>
<evidence type="ECO:0000256" key="3">
    <source>
        <dbReference type="ARBA" id="ARBA00022449"/>
    </source>
</evidence>
<dbReference type="PROSITE" id="PS00018">
    <property type="entry name" value="EF_HAND_1"/>
    <property type="match status" value="2"/>
</dbReference>
<sequence>MAADIAHKIQLKLPRVNFYAIISSYCRQLSLPTSKLLWHATLVNVDGGGRPSSELSPSASATLAASSCGGRGPISEWWVFFLFVLSPAGVICRPLRRDGSGLVSDGVDGFKEEDDSIIRLKSKDYYGAEEEHCEQMYGFLPCSKSSLGHLFLILVYEYLLFHGESYVASGGKRIFKILGPGVFGASAFQVIGSLPEALILLASGFLNSKETAQEYVLTGVGLLAGSTILLLTIVWGTCVIVGSQPFPNQLNSNPSNHKEQNLVEKLLSKWPGYGVVTDLGTSQTAWIMLASVIPLMMIQIPRIFQLSYLGERIVILITLLVSAIFLVCYFFYQLFEPWIQRRHLLYIKHEHLVLDILKHVQNHTMGRLLTDNGSPNVSAIRRLFEETDRDGDMFISFPELKEFLQEIRSTKLQLDKDSGITDMMKEFDIDNDEKITMDEFVNGMTKWLDETKDAMNKRYHSVKSMKDLYQVLKPWIEKKREERETLKILIPKILEHLQSSVYGSLLTEDGTPDVSAIKRLFKDIDQDKDDTVSYDELRDLMNNIKSGILPFDADAAASKIMEELDKSGDRVIDEEEFVTGLSEWLNTTYNPTRGSEKSKDDDYQKTWDQTDKLIEDKFTDKSPLAWTKAITLVVLGIVMLGLLAEPLIDSVRNLSKTASVSSFLIAFIFVPLATNARIAISLISEAHKKKLNVTSLTFSEIYGTVFMNNILGLAVLLSLIYFRGLSWNFSAEVLMVLVVSAIMGCLASFRTVFPVWTSFLAYLLYPMSLVLVHVLGHFD</sequence>
<dbReference type="Pfam" id="PF01699">
    <property type="entry name" value="Na_Ca_ex"/>
    <property type="match status" value="1"/>
</dbReference>
<dbReference type="GO" id="GO:0016020">
    <property type="term" value="C:membrane"/>
    <property type="evidence" value="ECO:0007669"/>
    <property type="project" value="UniProtKB-ARBA"/>
</dbReference>
<accession>A0ABD1S7Q5</accession>
<evidence type="ECO:0000313" key="11">
    <source>
        <dbReference type="EMBL" id="KAL2496453.1"/>
    </source>
</evidence>
<keyword evidence="8 9" id="KW-0472">Membrane</keyword>
<feature type="transmembrane region" description="Helical" evidence="9">
    <location>
        <begin position="313"/>
        <end position="332"/>
    </location>
</feature>
<organism evidence="11 12">
    <name type="scientific">Forsythia ovata</name>
    <dbReference type="NCBI Taxonomy" id="205694"/>
    <lineage>
        <taxon>Eukaryota</taxon>
        <taxon>Viridiplantae</taxon>
        <taxon>Streptophyta</taxon>
        <taxon>Embryophyta</taxon>
        <taxon>Tracheophyta</taxon>
        <taxon>Spermatophyta</taxon>
        <taxon>Magnoliopsida</taxon>
        <taxon>eudicotyledons</taxon>
        <taxon>Gunneridae</taxon>
        <taxon>Pentapetalae</taxon>
        <taxon>asterids</taxon>
        <taxon>lamiids</taxon>
        <taxon>Lamiales</taxon>
        <taxon>Oleaceae</taxon>
        <taxon>Forsythieae</taxon>
        <taxon>Forsythia</taxon>
    </lineage>
</organism>
<dbReference type="Proteomes" id="UP001604277">
    <property type="component" value="Unassembled WGS sequence"/>
</dbReference>
<evidence type="ECO:0000256" key="8">
    <source>
        <dbReference type="ARBA" id="ARBA00023136"/>
    </source>
</evidence>
<dbReference type="PANTHER" id="PTHR31503:SF79">
    <property type="entry name" value="CALCIUM-BINDING EF-HAND PROTEIN"/>
    <property type="match status" value="1"/>
</dbReference>
<dbReference type="Gene3D" id="1.10.238.10">
    <property type="entry name" value="EF-hand"/>
    <property type="match status" value="2"/>
</dbReference>
<keyword evidence="3" id="KW-0050">Antiport</keyword>
<name>A0ABD1S7Q5_9LAMI</name>
<feature type="domain" description="EF-hand" evidence="10">
    <location>
        <begin position="415"/>
        <end position="450"/>
    </location>
</feature>
<evidence type="ECO:0000256" key="5">
    <source>
        <dbReference type="ARBA" id="ARBA00022837"/>
    </source>
</evidence>
<dbReference type="EMBL" id="JBFOLJ010000011">
    <property type="protein sequence ID" value="KAL2496453.1"/>
    <property type="molecule type" value="Genomic_DNA"/>
</dbReference>
<reference evidence="12" key="1">
    <citation type="submission" date="2024-07" db="EMBL/GenBank/DDBJ databases">
        <title>Two chromosome-level genome assemblies of Korean endemic species Abeliophyllum distichum and Forsythia ovata (Oleaceae).</title>
        <authorList>
            <person name="Jang H."/>
        </authorList>
    </citation>
    <scope>NUCLEOTIDE SEQUENCE [LARGE SCALE GENOMIC DNA]</scope>
</reference>
<keyword evidence="2" id="KW-0813">Transport</keyword>
<keyword evidence="6 9" id="KW-1133">Transmembrane helix</keyword>
<evidence type="ECO:0000256" key="4">
    <source>
        <dbReference type="ARBA" id="ARBA00022692"/>
    </source>
</evidence>
<dbReference type="PROSITE" id="PS50222">
    <property type="entry name" value="EF_HAND_2"/>
    <property type="match status" value="4"/>
</dbReference>
<dbReference type="AlphaFoldDB" id="A0ABD1S7Q5"/>
<keyword evidence="5" id="KW-0106">Calcium</keyword>
<dbReference type="Pfam" id="PF13499">
    <property type="entry name" value="EF-hand_7"/>
    <property type="match status" value="2"/>
</dbReference>
<feature type="transmembrane region" description="Helical" evidence="9">
    <location>
        <begin position="215"/>
        <end position="242"/>
    </location>
</feature>
<proteinExistence type="predicted"/>
<evidence type="ECO:0000313" key="12">
    <source>
        <dbReference type="Proteomes" id="UP001604277"/>
    </source>
</evidence>
<dbReference type="InterPro" id="IPR018247">
    <property type="entry name" value="EF_Hand_1_Ca_BS"/>
</dbReference>
<dbReference type="SUPFAM" id="SSF47473">
    <property type="entry name" value="EF-hand"/>
    <property type="match status" value="1"/>
</dbReference>
<feature type="transmembrane region" description="Helical" evidence="9">
    <location>
        <begin position="660"/>
        <end position="681"/>
    </location>
</feature>
<feature type="transmembrane region" description="Helical" evidence="9">
    <location>
        <begin position="181"/>
        <end position="203"/>
    </location>
</feature>
<protein>
    <submittedName>
        <fullName evidence="11">Sodium/calcium exchanger family protein/calcium-binding EF hand family protein</fullName>
    </submittedName>
</protein>
<keyword evidence="12" id="KW-1185">Reference proteome</keyword>
<dbReference type="GO" id="GO:0015368">
    <property type="term" value="F:calcium:monoatomic cation antiporter activity"/>
    <property type="evidence" value="ECO:0007669"/>
    <property type="project" value="UniProtKB-ARBA"/>
</dbReference>
<dbReference type="GO" id="GO:0012505">
    <property type="term" value="C:endomembrane system"/>
    <property type="evidence" value="ECO:0007669"/>
    <property type="project" value="UniProtKB-SubCell"/>
</dbReference>
<gene>
    <name evidence="11" type="ORF">Fot_40210</name>
</gene>
<feature type="transmembrane region" description="Helical" evidence="9">
    <location>
        <begin position="629"/>
        <end position="648"/>
    </location>
</feature>
<dbReference type="InterPro" id="IPR002048">
    <property type="entry name" value="EF_hand_dom"/>
</dbReference>
<feature type="transmembrane region" description="Helical" evidence="9">
    <location>
        <begin position="734"/>
        <end position="753"/>
    </location>
</feature>
<evidence type="ECO:0000256" key="7">
    <source>
        <dbReference type="ARBA" id="ARBA00023065"/>
    </source>
</evidence>
<dbReference type="SMART" id="SM00054">
    <property type="entry name" value="EFh"/>
    <property type="match status" value="4"/>
</dbReference>
<feature type="domain" description="EF-hand" evidence="10">
    <location>
        <begin position="552"/>
        <end position="587"/>
    </location>
</feature>
<dbReference type="InterPro" id="IPR004713">
    <property type="entry name" value="CaH_exchang"/>
</dbReference>
<feature type="domain" description="EF-hand" evidence="10">
    <location>
        <begin position="375"/>
        <end position="410"/>
    </location>
</feature>
<comment type="subcellular location">
    <subcellularLocation>
        <location evidence="1">Endomembrane system</location>
        <topology evidence="1">Multi-pass membrane protein</topology>
    </subcellularLocation>
</comment>
<feature type="transmembrane region" description="Helical" evidence="9">
    <location>
        <begin position="701"/>
        <end position="722"/>
    </location>
</feature>
<dbReference type="PANTHER" id="PTHR31503">
    <property type="entry name" value="VACUOLAR CALCIUM ION TRANSPORTER"/>
    <property type="match status" value="1"/>
</dbReference>